<sequence length="58" mass="6494">MMKKVLAFVALMLFNSSVFASYEGVITCWFQTGVYVKTPDGTLINNLQSDIMDRIDIG</sequence>
<dbReference type="OrthoDB" id="1797at10663"/>
<accession>E5DQ90</accession>
<dbReference type="RefSeq" id="YP_009011586.1">
    <property type="nucleotide sequence ID" value="NC_023688.1"/>
</dbReference>
<evidence type="ECO:0000313" key="1">
    <source>
        <dbReference type="EMBL" id="ADQ52876.1"/>
    </source>
</evidence>
<keyword evidence="2" id="KW-1185">Reference proteome</keyword>
<reference evidence="1 2" key="1">
    <citation type="journal article" date="2010" name="Virol. J.">
        <title>Genomes of the T4-related bacteriophages as windows on microbial genome evolution.</title>
        <authorList>
            <person name="Petrov V.M."/>
            <person name="Ratnayaka S."/>
            <person name="Nolan J.M."/>
            <person name="Miller E.S."/>
            <person name="Karam J.D."/>
        </authorList>
    </citation>
    <scope>NUCLEOTIDE SEQUENCE [LARGE SCALE GENOMIC DNA]</scope>
</reference>
<dbReference type="EMBL" id="GU396103">
    <property type="protein sequence ID" value="ADQ52876.1"/>
    <property type="molecule type" value="Genomic_DNA"/>
</dbReference>
<name>E5DQ90_9CAUD</name>
<organism evidence="1 2">
    <name type="scientific">Aeromonas phage PX29</name>
    <dbReference type="NCBI Taxonomy" id="926067"/>
    <lineage>
        <taxon>Viruses</taxon>
        <taxon>Duplodnaviria</taxon>
        <taxon>Heunggongvirae</taxon>
        <taxon>Uroviricota</taxon>
        <taxon>Caudoviricetes</taxon>
        <taxon>Pantevenvirales</taxon>
        <taxon>Straboviridae</taxon>
        <taxon>Angelvirus</taxon>
        <taxon>Angelvirus px29</taxon>
    </lineage>
</organism>
<evidence type="ECO:0000313" key="2">
    <source>
        <dbReference type="Proteomes" id="UP000008726"/>
    </source>
</evidence>
<dbReference type="KEGG" id="vg:18560081"/>
<protein>
    <submittedName>
        <fullName evidence="1">Uncharacterized protein</fullName>
    </submittedName>
</protein>
<dbReference type="GeneID" id="18560081"/>
<proteinExistence type="predicted"/>
<gene>
    <name evidence="1" type="ORF">PX29p157</name>
</gene>
<dbReference type="Proteomes" id="UP000008726">
    <property type="component" value="Segment"/>
</dbReference>